<reference evidence="8 10" key="1">
    <citation type="submission" date="2021-02" db="EMBL/GenBank/DDBJ databases">
        <title>Niveibacterium changnyeongensis HC41.</title>
        <authorList>
            <person name="Kang M."/>
        </authorList>
    </citation>
    <scope>NUCLEOTIDE SEQUENCE [LARGE SCALE GENOMIC DNA]</scope>
    <source>
        <strain evidence="8 10">HC41</strain>
        <plasmid evidence="9 10">unnamed</plasmid>
    </source>
</reference>
<evidence type="ECO:0000259" key="7">
    <source>
        <dbReference type="SMART" id="SM00363"/>
    </source>
</evidence>
<keyword evidence="10" id="KW-1185">Reference proteome</keyword>
<gene>
    <name evidence="8" type="ORF">JY500_04265</name>
    <name evidence="9" type="ORF">JY500_22050</name>
</gene>
<feature type="compositionally biased region" description="Basic residues" evidence="6">
    <location>
        <begin position="450"/>
        <end position="467"/>
    </location>
</feature>
<evidence type="ECO:0000313" key="9">
    <source>
        <dbReference type="EMBL" id="QSI79344.1"/>
    </source>
</evidence>
<dbReference type="InterPro" id="IPR018496">
    <property type="entry name" value="PsdUridine_synth_RsuA/RluB_CS"/>
</dbReference>
<dbReference type="PANTHER" id="PTHR47683:SF3">
    <property type="entry name" value="RIBOSOMAL LARGE SUBUNIT PSEUDOURIDINE SYNTHASE B"/>
    <property type="match status" value="1"/>
</dbReference>
<dbReference type="InterPro" id="IPR050343">
    <property type="entry name" value="RsuA_PseudoU_synthase"/>
</dbReference>
<dbReference type="EMBL" id="CP071061">
    <property type="protein sequence ID" value="QSI79344.1"/>
    <property type="molecule type" value="Genomic_DNA"/>
</dbReference>
<dbReference type="InterPro" id="IPR000748">
    <property type="entry name" value="PsdUridine_synth_RsuA/RluB/E/F"/>
</dbReference>
<dbReference type="Gene3D" id="3.10.290.10">
    <property type="entry name" value="RNA-binding S4 domain"/>
    <property type="match status" value="1"/>
</dbReference>
<evidence type="ECO:0000256" key="3">
    <source>
        <dbReference type="ARBA" id="ARBA00023235"/>
    </source>
</evidence>
<dbReference type="InterPro" id="IPR006145">
    <property type="entry name" value="PsdUridine_synth_RsuA/RluA"/>
</dbReference>
<feature type="region of interest" description="Disordered" evidence="6">
    <location>
        <begin position="1"/>
        <end position="31"/>
    </location>
</feature>
<dbReference type="Proteomes" id="UP000663570">
    <property type="component" value="Chromosome"/>
</dbReference>
<geneLocation type="plasmid" evidence="9 10">
    <name>unnamed</name>
</geneLocation>
<keyword evidence="3 5" id="KW-0413">Isomerase</keyword>
<dbReference type="CDD" id="cd02556">
    <property type="entry name" value="PseudoU_synth_RluB"/>
    <property type="match status" value="1"/>
</dbReference>
<evidence type="ECO:0000256" key="1">
    <source>
        <dbReference type="ARBA" id="ARBA00008348"/>
    </source>
</evidence>
<dbReference type="InterPro" id="IPR020103">
    <property type="entry name" value="PsdUridine_synth_cat_dom_sf"/>
</dbReference>
<dbReference type="Pfam" id="PF01479">
    <property type="entry name" value="S4"/>
    <property type="match status" value="1"/>
</dbReference>
<feature type="compositionally biased region" description="Basic residues" evidence="6">
    <location>
        <begin position="410"/>
        <end position="419"/>
    </location>
</feature>
<evidence type="ECO:0000313" key="8">
    <source>
        <dbReference type="EMBL" id="QSI79116.1"/>
    </source>
</evidence>
<keyword evidence="2 4" id="KW-0694">RNA-binding</keyword>
<protein>
    <recommendedName>
        <fullName evidence="5">Pseudouridine synthase</fullName>
        <ecNumber evidence="5">5.4.99.-</ecNumber>
    </recommendedName>
</protein>
<feature type="compositionally biased region" description="Basic and acidic residues" evidence="6">
    <location>
        <begin position="400"/>
        <end position="409"/>
    </location>
</feature>
<dbReference type="InterPro" id="IPR042092">
    <property type="entry name" value="PsdUridine_s_RsuA/RluB/E/F_cat"/>
</dbReference>
<dbReference type="Gene3D" id="3.30.70.1560">
    <property type="entry name" value="Alpha-L RNA-binding motif"/>
    <property type="match status" value="1"/>
</dbReference>
<dbReference type="EC" id="5.4.99.-" evidence="5"/>
<evidence type="ECO:0000313" key="10">
    <source>
        <dbReference type="Proteomes" id="UP000663570"/>
    </source>
</evidence>
<dbReference type="PROSITE" id="PS01149">
    <property type="entry name" value="PSI_RSU"/>
    <property type="match status" value="1"/>
</dbReference>
<dbReference type="SMART" id="SM00363">
    <property type="entry name" value="S4"/>
    <property type="match status" value="1"/>
</dbReference>
<evidence type="ECO:0000256" key="6">
    <source>
        <dbReference type="SAM" id="MobiDB-lite"/>
    </source>
</evidence>
<dbReference type="Gene3D" id="3.30.70.580">
    <property type="entry name" value="Pseudouridine synthase I, catalytic domain, N-terminal subdomain"/>
    <property type="match status" value="1"/>
</dbReference>
<dbReference type="Proteomes" id="UP000663570">
    <property type="component" value="Plasmid unnamed"/>
</dbReference>
<feature type="compositionally biased region" description="Pro residues" evidence="6">
    <location>
        <begin position="423"/>
        <end position="432"/>
    </location>
</feature>
<name>A0ABX7MBJ5_9RHOO</name>
<comment type="similarity">
    <text evidence="1 5">Belongs to the pseudouridine synthase RsuA family.</text>
</comment>
<dbReference type="InterPro" id="IPR002942">
    <property type="entry name" value="S4_RNA-bd"/>
</dbReference>
<dbReference type="EMBL" id="CP071060">
    <property type="protein sequence ID" value="QSI79116.1"/>
    <property type="molecule type" value="Genomic_DNA"/>
</dbReference>
<dbReference type="Pfam" id="PF00849">
    <property type="entry name" value="PseudoU_synth_2"/>
    <property type="match status" value="1"/>
</dbReference>
<evidence type="ECO:0000256" key="5">
    <source>
        <dbReference type="RuleBase" id="RU003887"/>
    </source>
</evidence>
<evidence type="ECO:0000256" key="4">
    <source>
        <dbReference type="PROSITE-ProRule" id="PRU00182"/>
    </source>
</evidence>
<organism evidence="8 10">
    <name type="scientific">Niveibacterium microcysteis</name>
    <dbReference type="NCBI Taxonomy" id="2811415"/>
    <lineage>
        <taxon>Bacteria</taxon>
        <taxon>Pseudomonadati</taxon>
        <taxon>Pseudomonadota</taxon>
        <taxon>Betaproteobacteria</taxon>
        <taxon>Rhodocyclales</taxon>
        <taxon>Rhodocyclaceae</taxon>
        <taxon>Niveibacterium</taxon>
    </lineage>
</organism>
<feature type="region of interest" description="Disordered" evidence="6">
    <location>
        <begin position="313"/>
        <end position="467"/>
    </location>
</feature>
<evidence type="ECO:0000256" key="2">
    <source>
        <dbReference type="ARBA" id="ARBA00022884"/>
    </source>
</evidence>
<dbReference type="InterPro" id="IPR036986">
    <property type="entry name" value="S4_RNA-bd_sf"/>
</dbReference>
<feature type="compositionally biased region" description="Low complexity" evidence="6">
    <location>
        <begin position="433"/>
        <end position="442"/>
    </location>
</feature>
<dbReference type="PROSITE" id="PS50889">
    <property type="entry name" value="S4"/>
    <property type="match status" value="1"/>
</dbReference>
<accession>A0ABX7MBJ5</accession>
<dbReference type="NCBIfam" id="NF007976">
    <property type="entry name" value="PRK10700.1"/>
    <property type="match status" value="1"/>
</dbReference>
<feature type="domain" description="RNA-binding S4" evidence="7">
    <location>
        <begin position="39"/>
        <end position="102"/>
    </location>
</feature>
<dbReference type="NCBIfam" id="TIGR00093">
    <property type="entry name" value="pseudouridine synthase"/>
    <property type="match status" value="1"/>
</dbReference>
<keyword evidence="9" id="KW-0614">Plasmid</keyword>
<proteinExistence type="inferred from homology"/>
<feature type="compositionally biased region" description="Gly residues" evidence="6">
    <location>
        <begin position="347"/>
        <end position="372"/>
    </location>
</feature>
<sequence>MLSIPQRKPRPQQRRNSNAPAPGRRGRGVKAQAEAYEPQRLHKLLAEAGYGSRRELEEWIIAGRVSVNGLPAGLGQKIGPGDRIKINGKLVNIRFTERAPRVLMYHKPEGEIVSRDDPEGRPTVFERLPVLNRGRWIAIGRLDFNTSGLLLFTSNGDLANRMMHPRYELEREYAVRVIGELTEEQQATLTTGVALEDGEARFNSLHDGGGEGSNHWYRVTISEGRNREVRRMFESVGLTVSRLMRVRYGPVQLPRQLKRGAWTEMSDADVRALMAALPEDVEPESPFAEPDEHQLEVDLEAEDAEAWAKAQRLAVPGVRPLNPGGAPRGDRAPGRGAPQGGRRRGGDGGPRPQGGGPRPQGGQGPRPQGGKGPRPPRGARPVEAGQPGEVGRADAPVDGVRPEQGAEPRRPKRPNKPRKPQGGPRPPRPEGAPAPQDGAAPRPEGEAGARKRPAGRGRRPRKPPVAE</sequence>
<dbReference type="SUPFAM" id="SSF55120">
    <property type="entry name" value="Pseudouridine synthase"/>
    <property type="match status" value="1"/>
</dbReference>
<dbReference type="SUPFAM" id="SSF55174">
    <property type="entry name" value="Alpha-L RNA-binding motif"/>
    <property type="match status" value="1"/>
</dbReference>
<dbReference type="InterPro" id="IPR020094">
    <property type="entry name" value="TruA/RsuA/RluB/E/F_N"/>
</dbReference>
<dbReference type="CDD" id="cd00165">
    <property type="entry name" value="S4"/>
    <property type="match status" value="1"/>
</dbReference>
<dbReference type="PANTHER" id="PTHR47683">
    <property type="entry name" value="PSEUDOURIDINE SYNTHASE FAMILY PROTEIN-RELATED"/>
    <property type="match status" value="1"/>
</dbReference>